<dbReference type="Gene3D" id="3.10.180.10">
    <property type="entry name" value="2,3-Dihydroxybiphenyl 1,2-Dioxygenase, domain 1"/>
    <property type="match status" value="1"/>
</dbReference>
<keyword evidence="1" id="KW-0560">Oxidoreductase</keyword>
<evidence type="ECO:0000313" key="2">
    <source>
        <dbReference type="Proteomes" id="UP000240859"/>
    </source>
</evidence>
<accession>A0ABX5ILK2</accession>
<dbReference type="GO" id="GO:0051213">
    <property type="term" value="F:dioxygenase activity"/>
    <property type="evidence" value="ECO:0007669"/>
    <property type="project" value="UniProtKB-KW"/>
</dbReference>
<dbReference type="Proteomes" id="UP000240859">
    <property type="component" value="Unassembled WGS sequence"/>
</dbReference>
<sequence>DADLDAVYHKIEQLPKSNSGIIDRYFFKSLYYRQNKILYEFATADPGFTIDTRIEDLGQSLNLPDFLENQRKEIESNLHDL</sequence>
<dbReference type="InterPro" id="IPR052537">
    <property type="entry name" value="Extradiol_RC_dioxygenase"/>
</dbReference>
<dbReference type="SUPFAM" id="SSF54593">
    <property type="entry name" value="Glyoxalase/Bleomycin resistance protein/Dihydroxybiphenyl dioxygenase"/>
    <property type="match status" value="1"/>
</dbReference>
<keyword evidence="2" id="KW-1185">Reference proteome</keyword>
<organism evidence="1 2">
    <name type="scientific">Staphylococcus succinus</name>
    <dbReference type="NCBI Taxonomy" id="61015"/>
    <lineage>
        <taxon>Bacteria</taxon>
        <taxon>Bacillati</taxon>
        <taxon>Bacillota</taxon>
        <taxon>Bacilli</taxon>
        <taxon>Bacillales</taxon>
        <taxon>Staphylococcaceae</taxon>
        <taxon>Staphylococcus</taxon>
    </lineage>
</organism>
<comment type="caution">
    <text evidence="1">The sequence shown here is derived from an EMBL/GenBank/DDBJ whole genome shotgun (WGS) entry which is preliminary data.</text>
</comment>
<keyword evidence="1" id="KW-0223">Dioxygenase</keyword>
<gene>
    <name evidence="1" type="ORF">BU057_13220</name>
</gene>
<proteinExistence type="predicted"/>
<reference evidence="1 2" key="1">
    <citation type="journal article" date="2016" name="Front. Microbiol.">
        <title>Comprehensive Phylogenetic Analysis of Bovine Non-aureus Staphylococci Species Based on Whole-Genome Sequencing.</title>
        <authorList>
            <person name="Naushad S."/>
            <person name="Barkema H.W."/>
            <person name="Luby C."/>
            <person name="Condas L.A."/>
            <person name="Nobrega D.B."/>
            <person name="Carson D.A."/>
            <person name="De Buck J."/>
        </authorList>
    </citation>
    <scope>NUCLEOTIDE SEQUENCE [LARGE SCALE GENOMIC DNA]</scope>
    <source>
        <strain evidence="1 2">SNUC 1084</strain>
    </source>
</reference>
<dbReference type="InterPro" id="IPR029068">
    <property type="entry name" value="Glyas_Bleomycin-R_OHBP_Dase"/>
</dbReference>
<dbReference type="EMBL" id="PZFR01000168">
    <property type="protein sequence ID" value="PTI64801.1"/>
    <property type="molecule type" value="Genomic_DNA"/>
</dbReference>
<feature type="non-terminal residue" evidence="1">
    <location>
        <position position="1"/>
    </location>
</feature>
<dbReference type="PANTHER" id="PTHR36110">
    <property type="entry name" value="RING-CLEAVING DIOXYGENASE MHQE-RELATED"/>
    <property type="match status" value="1"/>
</dbReference>
<protein>
    <submittedName>
        <fullName evidence="1">Ring-cleaving dioxygenase</fullName>
    </submittedName>
</protein>
<dbReference type="PANTHER" id="PTHR36110:SF4">
    <property type="entry name" value="RING-CLEAVING DIOXYGENASE MHQA-RELATED"/>
    <property type="match status" value="1"/>
</dbReference>
<evidence type="ECO:0000313" key="1">
    <source>
        <dbReference type="EMBL" id="PTI64801.1"/>
    </source>
</evidence>
<name>A0ABX5ILK2_9STAP</name>